<dbReference type="SUPFAM" id="SSF54506">
    <property type="entry name" value="Diaminopimelate epimerase-like"/>
    <property type="match status" value="1"/>
</dbReference>
<dbReference type="GO" id="GO:0047580">
    <property type="term" value="F:4-hydroxyproline epimerase activity"/>
    <property type="evidence" value="ECO:0007669"/>
    <property type="project" value="TreeGrafter"/>
</dbReference>
<dbReference type="RefSeq" id="WP_050350356.1">
    <property type="nucleotide sequence ID" value="NZ_CP073011.1"/>
</dbReference>
<dbReference type="PANTHER" id="PTHR33442:SF1">
    <property type="entry name" value="TRANS-3-HYDROXY-L-PROLINE DEHYDRATASE"/>
    <property type="match status" value="1"/>
</dbReference>
<evidence type="ECO:0008006" key="4">
    <source>
        <dbReference type="Google" id="ProtNLM"/>
    </source>
</evidence>
<dbReference type="Gene3D" id="3.10.310.10">
    <property type="entry name" value="Diaminopimelate Epimerase, Chain A, domain 1"/>
    <property type="match status" value="2"/>
</dbReference>
<reference evidence="3" key="1">
    <citation type="submission" date="2015-07" db="EMBL/GenBank/DDBJ databases">
        <title>Fjat-10053 dsm26.</title>
        <authorList>
            <person name="Liu B."/>
            <person name="Wang J."/>
            <person name="Zhu Y."/>
            <person name="Liu G."/>
            <person name="Chen Q."/>
            <person name="Chen Z."/>
            <person name="Lan J."/>
            <person name="Che J."/>
            <person name="Ge C."/>
            <person name="Shi H."/>
            <person name="Pan Z."/>
            <person name="Liu X."/>
        </authorList>
    </citation>
    <scope>NUCLEOTIDE SEQUENCE [LARGE SCALE GENOMIC DNA]</scope>
    <source>
        <strain evidence="3">DSM 26</strain>
    </source>
</reference>
<evidence type="ECO:0000313" key="3">
    <source>
        <dbReference type="Proteomes" id="UP000036780"/>
    </source>
</evidence>
<dbReference type="PATRIC" id="fig|1473.5.peg.3874"/>
<accession>A0A0L0QU93</accession>
<sequence length="301" mass="33771">MDINKIMNTYDVHVAGEAFRIIIHSPFHLHMTDCISLEAILKRYFLTEIRMLLNEPRGHRGITGCVITPSQQADFGIVFLHHYYETYFSYSGLFAALTTLIETGTLTISKSGKYAIETTHGIYHLYVNRKGNEIVSMQMNLQIGEVVENTDEWELVQVDRLRNYYIFKLPSSIPAISLQHLAAITSWAKPVLRDLNERRRDNAGIMLTEALGEGRFCSVTFEGDGFILRSPGVDSTIALLTLAWAKGKKTLQLIHENLVGSSLTATITDGLCTVPLRPVLTGEHQFVLQAGDPLEEGFLLK</sequence>
<dbReference type="PANTHER" id="PTHR33442">
    <property type="entry name" value="TRANS-3-HYDROXY-L-PROLINE DEHYDRATASE"/>
    <property type="match status" value="1"/>
</dbReference>
<evidence type="ECO:0000256" key="1">
    <source>
        <dbReference type="ARBA" id="ARBA00007529"/>
    </source>
</evidence>
<keyword evidence="3" id="KW-1185">Reference proteome</keyword>
<comment type="caution">
    <text evidence="2">The sequence shown here is derived from an EMBL/GenBank/DDBJ whole genome shotgun (WGS) entry which is preliminary data.</text>
</comment>
<dbReference type="OrthoDB" id="181267at2"/>
<protein>
    <recommendedName>
        <fullName evidence="4">Proline racemase</fullName>
    </recommendedName>
</protein>
<dbReference type="AlphaFoldDB" id="A0A0L0QU93"/>
<dbReference type="Proteomes" id="UP000036780">
    <property type="component" value="Unassembled WGS sequence"/>
</dbReference>
<proteinExistence type="inferred from homology"/>
<dbReference type="Pfam" id="PF05544">
    <property type="entry name" value="Pro_racemase"/>
    <property type="match status" value="1"/>
</dbReference>
<gene>
    <name evidence="2" type="ORF">AFK71_04545</name>
</gene>
<organism evidence="2 3">
    <name type="scientific">Virgibacillus pantothenticus</name>
    <dbReference type="NCBI Taxonomy" id="1473"/>
    <lineage>
        <taxon>Bacteria</taxon>
        <taxon>Bacillati</taxon>
        <taxon>Bacillota</taxon>
        <taxon>Bacilli</taxon>
        <taxon>Bacillales</taxon>
        <taxon>Bacillaceae</taxon>
        <taxon>Virgibacillus</taxon>
    </lineage>
</organism>
<dbReference type="InterPro" id="IPR008794">
    <property type="entry name" value="Pro_racemase_fam"/>
</dbReference>
<name>A0A0L0QU93_VIRPA</name>
<dbReference type="EMBL" id="LGTO01000004">
    <property type="protein sequence ID" value="KNE22072.1"/>
    <property type="molecule type" value="Genomic_DNA"/>
</dbReference>
<comment type="similarity">
    <text evidence="1">Belongs to the proline racemase family.</text>
</comment>
<evidence type="ECO:0000313" key="2">
    <source>
        <dbReference type="EMBL" id="KNE22072.1"/>
    </source>
</evidence>
<dbReference type="GeneID" id="66869826"/>